<proteinExistence type="predicted"/>
<protein>
    <submittedName>
        <fullName evidence="1">Uncharacterized protein</fullName>
    </submittedName>
</protein>
<dbReference type="EMBL" id="JOJR01000272">
    <property type="protein sequence ID" value="RCN40718.1"/>
    <property type="molecule type" value="Genomic_DNA"/>
</dbReference>
<dbReference type="AlphaFoldDB" id="A0A368GAJ3"/>
<name>A0A368GAJ3_ANCCA</name>
<evidence type="ECO:0000313" key="1">
    <source>
        <dbReference type="EMBL" id="RCN40718.1"/>
    </source>
</evidence>
<sequence>MHCNFYQEEYYEVSTPYPILLRFLPQTFRMFYKAERSYKSRDWRCFHLVPRVFAVSSLRFQNIDSVIYFDDVQDSITAEFEKATERSESCFNVFFVTPSVFGLSNEPQYYLVNAEDTLLEAIRGKLVVDRPRFLIVLKSQSMQFLRKTPITFTPQPFNQPSPFVTAHPGLLPQPHQQLPMPFMQPAPAGMLMPGHPNFPHCPPNIMPAQPILGNPHAMQTIPTMGFPSVAPIDLLQPQFPGPVVHPIVQPQAAVPIQPTPISRANLVVLTSNPVKTLSTKVISEANPVVVLPSNPVKTISTKVVNEAKPVESTNNAVKTTSTTVVSEANPVVSTSNPVKTISSKVVSEASPAPSTNNPAKTIAAKVVNEKVAAPTKAPAATVVQEVTMRPVNAQKGTGTKFTPVEMARRDSDKLKKYPWNVQKELLFKLPLNRAINLFYYLRKTGNKALNNVRSLLPHRFLHVGIDRIPPSWSITQPLPMIPGYAPLLGITPITEFEIDTEADDANFELVAKSHGITTTKTTPESSNLGKRVRLTPPEMALKDYGMLRKISGTLVREAVATLPTDRVSTVHFLHFSSVQKCRFVPACQPWLSPEEVSVV</sequence>
<reference evidence="1 2" key="1">
    <citation type="submission" date="2014-10" db="EMBL/GenBank/DDBJ databases">
        <title>Draft genome of the hookworm Ancylostoma caninum.</title>
        <authorList>
            <person name="Mitreva M."/>
        </authorList>
    </citation>
    <scope>NUCLEOTIDE SEQUENCE [LARGE SCALE GENOMIC DNA]</scope>
    <source>
        <strain evidence="1 2">Baltimore</strain>
    </source>
</reference>
<dbReference type="Proteomes" id="UP000252519">
    <property type="component" value="Unassembled WGS sequence"/>
</dbReference>
<gene>
    <name evidence="1" type="ORF">ANCCAN_13361</name>
</gene>
<comment type="caution">
    <text evidence="1">The sequence shown here is derived from an EMBL/GenBank/DDBJ whole genome shotgun (WGS) entry which is preliminary data.</text>
</comment>
<organism evidence="1 2">
    <name type="scientific">Ancylostoma caninum</name>
    <name type="common">Dog hookworm</name>
    <dbReference type="NCBI Taxonomy" id="29170"/>
    <lineage>
        <taxon>Eukaryota</taxon>
        <taxon>Metazoa</taxon>
        <taxon>Ecdysozoa</taxon>
        <taxon>Nematoda</taxon>
        <taxon>Chromadorea</taxon>
        <taxon>Rhabditida</taxon>
        <taxon>Rhabditina</taxon>
        <taxon>Rhabditomorpha</taxon>
        <taxon>Strongyloidea</taxon>
        <taxon>Ancylostomatidae</taxon>
        <taxon>Ancylostomatinae</taxon>
        <taxon>Ancylostoma</taxon>
    </lineage>
</organism>
<evidence type="ECO:0000313" key="2">
    <source>
        <dbReference type="Proteomes" id="UP000252519"/>
    </source>
</evidence>
<accession>A0A368GAJ3</accession>
<dbReference type="OrthoDB" id="10600059at2759"/>
<keyword evidence="2" id="KW-1185">Reference proteome</keyword>